<accession>A0A450ZZM3</accession>
<dbReference type="EMBL" id="CAADFW010000030">
    <property type="protein sequence ID" value="VFK59230.1"/>
    <property type="molecule type" value="Genomic_DNA"/>
</dbReference>
<reference evidence="1" key="1">
    <citation type="submission" date="2019-02" db="EMBL/GenBank/DDBJ databases">
        <authorList>
            <person name="Gruber-Vodicka R. H."/>
            <person name="Seah K. B. B."/>
        </authorList>
    </citation>
    <scope>NUCLEOTIDE SEQUENCE</scope>
    <source>
        <strain evidence="1">BECK_BZ126</strain>
    </source>
</reference>
<sequence length="162" mass="18890">MTEITSTSPAILKVNLDEEERDYIDYLINFVIHSLNTHAPEIVTDDAVSKYLEEDFGLSVPQKGAQFILQRLAKRRYLSKEEGTYTITSKLPNINISNKQKDTLRNIEKVLKSLILYAKSCFQHDWSDERAINALLNFFSRFGIDYLRAYIFRTTLPRTENY</sequence>
<dbReference type="AlphaFoldDB" id="A0A450ZZM3"/>
<organism evidence="1">
    <name type="scientific">Candidatus Kentrum sp. TC</name>
    <dbReference type="NCBI Taxonomy" id="2126339"/>
    <lineage>
        <taxon>Bacteria</taxon>
        <taxon>Pseudomonadati</taxon>
        <taxon>Pseudomonadota</taxon>
        <taxon>Gammaproteobacteria</taxon>
        <taxon>Candidatus Kentrum</taxon>
    </lineage>
</organism>
<proteinExistence type="predicted"/>
<evidence type="ECO:0000313" key="1">
    <source>
        <dbReference type="EMBL" id="VFK59230.1"/>
    </source>
</evidence>
<name>A0A450ZZM3_9GAMM</name>
<gene>
    <name evidence="1" type="ORF">BECKTC1821F_GA0114240_103030</name>
</gene>
<protein>
    <submittedName>
        <fullName evidence="1">Uncharacterized protein</fullName>
    </submittedName>
</protein>